<dbReference type="RefSeq" id="XP_030633178.1">
    <property type="nucleotide sequence ID" value="XM_030777318.1"/>
</dbReference>
<accession>A0A6J2VML2</accession>
<dbReference type="SMART" id="SM00526">
    <property type="entry name" value="H15"/>
    <property type="match status" value="3"/>
</dbReference>
<feature type="compositionally biased region" description="Low complexity" evidence="8">
    <location>
        <begin position="478"/>
        <end position="509"/>
    </location>
</feature>
<feature type="domain" description="H15" evidence="9">
    <location>
        <begin position="236"/>
        <end position="311"/>
    </location>
</feature>
<dbReference type="PROSITE" id="PS51504">
    <property type="entry name" value="H15"/>
    <property type="match status" value="3"/>
</dbReference>
<dbReference type="InParanoid" id="A0A6J2VML2"/>
<feature type="compositionally biased region" description="Acidic residues" evidence="8">
    <location>
        <begin position="428"/>
        <end position="442"/>
    </location>
</feature>
<proteinExistence type="predicted"/>
<dbReference type="SUPFAM" id="SSF46785">
    <property type="entry name" value="Winged helix' DNA-binding domain"/>
    <property type="match status" value="3"/>
</dbReference>
<dbReference type="Proteomes" id="UP000504632">
    <property type="component" value="Chromosome 6"/>
</dbReference>
<evidence type="ECO:0000313" key="11">
    <source>
        <dbReference type="RefSeq" id="XP_030633178.1"/>
    </source>
</evidence>
<organism evidence="10 11">
    <name type="scientific">Chanos chanos</name>
    <name type="common">Milkfish</name>
    <name type="synonym">Mugil chanos</name>
    <dbReference type="NCBI Taxonomy" id="29144"/>
    <lineage>
        <taxon>Eukaryota</taxon>
        <taxon>Metazoa</taxon>
        <taxon>Chordata</taxon>
        <taxon>Craniata</taxon>
        <taxon>Vertebrata</taxon>
        <taxon>Euteleostomi</taxon>
        <taxon>Actinopterygii</taxon>
        <taxon>Neopterygii</taxon>
        <taxon>Teleostei</taxon>
        <taxon>Ostariophysi</taxon>
        <taxon>Gonorynchiformes</taxon>
        <taxon>Chanidae</taxon>
        <taxon>Chanos</taxon>
    </lineage>
</organism>
<keyword evidence="5" id="KW-0677">Repeat</keyword>
<gene>
    <name evidence="11" type="primary">hp1bp3</name>
</gene>
<dbReference type="AlphaFoldDB" id="A0A6J2VML2"/>
<name>A0A6J2VML2_CHACN</name>
<feature type="compositionally biased region" description="Basic and acidic residues" evidence="8">
    <location>
        <begin position="69"/>
        <end position="82"/>
    </location>
</feature>
<evidence type="ECO:0000259" key="9">
    <source>
        <dbReference type="PROSITE" id="PS51504"/>
    </source>
</evidence>
<dbReference type="InterPro" id="IPR036388">
    <property type="entry name" value="WH-like_DNA-bd_sf"/>
</dbReference>
<keyword evidence="7" id="KW-0539">Nucleus</keyword>
<evidence type="ECO:0000256" key="7">
    <source>
        <dbReference type="ARBA" id="ARBA00023242"/>
    </source>
</evidence>
<sequence>MPIRRAAGTAPQEQAPPAKAPEGEPDASSEESASVEEQEAPAPEPVAQEEQQPAEEGAGKSGNEEEGEGEAKEDGEKTTPEEEKTEDEGAEKQGKKKKKSKEADKKDSEKEGGDDKVKKVKRTIPAWATMSASRLAMARKSVALIQPKPEDILIEAIQNCKEKSGASIFTIIKYITKKYSPSGMDKRKAIYKKALKRLVEKGVVKQLKGKGFSGSFTIGKLPASSTNKKQESDHGLKGNLGDTLPLIITRLCEPKEASYPLIKKYLEQHFPQLNVESRPDLLKSALQRAVDKGHLERITGKGASGTFQLKRNRDKSTMNRGILEDAITTAITAMNEPKSCSISTLRKFLVETYKDAKTHIIVSNLKRTLEKCKMMGWMEQISGHGLSGSYQLSYPYYPSPAILFPEMMAKLNQKEAQKLKRKKAREESSDEEESEEESEEDEPPPKRKQQKRPVPKARHPSPSKKTKVSGKKPPPAKRPAASAKKAAPPAKKSVPPAKKSAESKAAPAKKVPPPTKATPVKKAVPVSKPKTPIAKKMTSRVSKRPPPKKSGKAAAESAVKAKAAARKSLRARK</sequence>
<evidence type="ECO:0000256" key="4">
    <source>
        <dbReference type="ARBA" id="ARBA00022454"/>
    </source>
</evidence>
<dbReference type="GO" id="GO:0006334">
    <property type="term" value="P:nucleosome assembly"/>
    <property type="evidence" value="ECO:0007669"/>
    <property type="project" value="InterPro"/>
</dbReference>
<evidence type="ECO:0000256" key="6">
    <source>
        <dbReference type="ARBA" id="ARBA00023125"/>
    </source>
</evidence>
<dbReference type="InterPro" id="IPR005818">
    <property type="entry name" value="Histone_H1/H5_H15"/>
</dbReference>
<feature type="compositionally biased region" description="Low complexity" evidence="8">
    <location>
        <begin position="552"/>
        <end position="562"/>
    </location>
</feature>
<feature type="region of interest" description="Disordered" evidence="8">
    <location>
        <begin position="1"/>
        <end position="118"/>
    </location>
</feature>
<dbReference type="PANTHER" id="PTHR15832:SF1">
    <property type="entry name" value="HETEROCHROMATIN PROTEIN 1-BINDING PROTEIN 3"/>
    <property type="match status" value="1"/>
</dbReference>
<keyword evidence="4" id="KW-0158">Chromosome</keyword>
<evidence type="ECO:0000256" key="3">
    <source>
        <dbReference type="ARBA" id="ARBA00019297"/>
    </source>
</evidence>
<dbReference type="GeneID" id="115814463"/>
<protein>
    <recommendedName>
        <fullName evidence="3">Heterochromatin protein 1-binding protein 3</fullName>
    </recommendedName>
</protein>
<dbReference type="GO" id="GO:0070828">
    <property type="term" value="P:heterochromatin organization"/>
    <property type="evidence" value="ECO:0007669"/>
    <property type="project" value="TreeGrafter"/>
</dbReference>
<keyword evidence="6" id="KW-0238">DNA-binding</keyword>
<dbReference type="PANTHER" id="PTHR15832">
    <property type="entry name" value="SHC (SRC HOMOLOGY DOMAIN C-TERMINAL) ADAPTOR HOMOLOG"/>
    <property type="match status" value="1"/>
</dbReference>
<keyword evidence="10" id="KW-1185">Reference proteome</keyword>
<evidence type="ECO:0000256" key="5">
    <source>
        <dbReference type="ARBA" id="ARBA00022737"/>
    </source>
</evidence>
<evidence type="ECO:0000256" key="2">
    <source>
        <dbReference type="ARBA" id="ARBA00004286"/>
    </source>
</evidence>
<evidence type="ECO:0000256" key="8">
    <source>
        <dbReference type="SAM" id="MobiDB-lite"/>
    </source>
</evidence>
<evidence type="ECO:0000256" key="1">
    <source>
        <dbReference type="ARBA" id="ARBA00004123"/>
    </source>
</evidence>
<feature type="compositionally biased region" description="Low complexity" evidence="8">
    <location>
        <begin position="517"/>
        <end position="532"/>
    </location>
</feature>
<feature type="compositionally biased region" description="Acidic residues" evidence="8">
    <location>
        <begin position="23"/>
        <end position="39"/>
    </location>
</feature>
<feature type="domain" description="H15" evidence="9">
    <location>
        <begin position="145"/>
        <end position="220"/>
    </location>
</feature>
<dbReference type="GO" id="GO:0003677">
    <property type="term" value="F:DNA binding"/>
    <property type="evidence" value="ECO:0007669"/>
    <property type="project" value="UniProtKB-KW"/>
</dbReference>
<feature type="domain" description="H15" evidence="9">
    <location>
        <begin position="319"/>
        <end position="394"/>
    </location>
</feature>
<feature type="compositionally biased region" description="Basic residues" evidence="8">
    <location>
        <begin position="563"/>
        <end position="573"/>
    </location>
</feature>
<feature type="compositionally biased region" description="Basic residues" evidence="8">
    <location>
        <begin position="537"/>
        <end position="551"/>
    </location>
</feature>
<dbReference type="OrthoDB" id="7684689at2759"/>
<dbReference type="CDD" id="cd00073">
    <property type="entry name" value="H15"/>
    <property type="match status" value="1"/>
</dbReference>
<evidence type="ECO:0000313" key="10">
    <source>
        <dbReference type="Proteomes" id="UP000504632"/>
    </source>
</evidence>
<dbReference type="CTD" id="50809"/>
<dbReference type="InterPro" id="IPR036390">
    <property type="entry name" value="WH_DNA-bd_sf"/>
</dbReference>
<reference evidence="11" key="1">
    <citation type="submission" date="2025-08" db="UniProtKB">
        <authorList>
            <consortium name="RefSeq"/>
        </authorList>
    </citation>
    <scope>IDENTIFICATION</scope>
</reference>
<feature type="compositionally biased region" description="Low complexity" evidence="8">
    <location>
        <begin position="45"/>
        <end position="56"/>
    </location>
</feature>
<dbReference type="Pfam" id="PF00538">
    <property type="entry name" value="Linker_histone"/>
    <property type="match status" value="3"/>
</dbReference>
<dbReference type="GO" id="GO:0005634">
    <property type="term" value="C:nucleus"/>
    <property type="evidence" value="ECO:0007669"/>
    <property type="project" value="UniProtKB-SubCell"/>
</dbReference>
<dbReference type="GO" id="GO:0000786">
    <property type="term" value="C:nucleosome"/>
    <property type="evidence" value="ECO:0007669"/>
    <property type="project" value="InterPro"/>
</dbReference>
<feature type="region of interest" description="Disordered" evidence="8">
    <location>
        <begin position="419"/>
        <end position="573"/>
    </location>
</feature>
<feature type="compositionally biased region" description="Basic residues" evidence="8">
    <location>
        <begin position="446"/>
        <end position="470"/>
    </location>
</feature>
<dbReference type="GO" id="GO:0031491">
    <property type="term" value="F:nucleosome binding"/>
    <property type="evidence" value="ECO:0007669"/>
    <property type="project" value="TreeGrafter"/>
</dbReference>
<dbReference type="Gene3D" id="1.10.10.10">
    <property type="entry name" value="Winged helix-like DNA-binding domain superfamily/Winged helix DNA-binding domain"/>
    <property type="match status" value="3"/>
</dbReference>
<comment type="subcellular location">
    <subcellularLocation>
        <location evidence="2">Chromosome</location>
    </subcellularLocation>
    <subcellularLocation>
        <location evidence="1">Nucleus</location>
    </subcellularLocation>
</comment>
<feature type="compositionally biased region" description="Basic and acidic residues" evidence="8">
    <location>
        <begin position="101"/>
        <end position="117"/>
    </location>
</feature>